<proteinExistence type="predicted"/>
<gene>
    <name evidence="2" type="ORF">A5779_19890</name>
</gene>
<dbReference type="Proteomes" id="UP000094008">
    <property type="component" value="Unassembled WGS sequence"/>
</dbReference>
<evidence type="ECO:0000313" key="2">
    <source>
        <dbReference type="EMBL" id="OBB94443.1"/>
    </source>
</evidence>
<dbReference type="PROSITE" id="PS51257">
    <property type="entry name" value="PROKAR_LIPOPROTEIN"/>
    <property type="match status" value="1"/>
</dbReference>
<dbReference type="AlphaFoldDB" id="A0A1A0WBN0"/>
<feature type="signal peptide" evidence="1">
    <location>
        <begin position="1"/>
        <end position="28"/>
    </location>
</feature>
<dbReference type="OrthoDB" id="4559321at2"/>
<evidence type="ECO:0000313" key="3">
    <source>
        <dbReference type="Proteomes" id="UP000094008"/>
    </source>
</evidence>
<reference evidence="3" key="1">
    <citation type="submission" date="2016-06" db="EMBL/GenBank/DDBJ databases">
        <authorList>
            <person name="Sutton G."/>
            <person name="Brinkac L."/>
            <person name="Sanka R."/>
            <person name="Adams M."/>
            <person name="Lau E."/>
            <person name="Mehaffy C."/>
            <person name="Tameris M."/>
            <person name="Hatherill M."/>
            <person name="Hanekom W."/>
            <person name="Mahomed H."/>
            <person name="Mcshane H."/>
        </authorList>
    </citation>
    <scope>NUCLEOTIDE SEQUENCE [LARGE SCALE GENOMIC DNA]</scope>
    <source>
        <strain evidence="3">852002-10433_SCH5171157</strain>
    </source>
</reference>
<feature type="chain" id="PRO_5009824982" evidence="1">
    <location>
        <begin position="29"/>
        <end position="152"/>
    </location>
</feature>
<dbReference type="RefSeq" id="WP_064880356.1">
    <property type="nucleotide sequence ID" value="NZ_LZIB01000070.1"/>
</dbReference>
<comment type="caution">
    <text evidence="2">The sequence shown here is derived from an EMBL/GenBank/DDBJ whole genome shotgun (WGS) entry which is preliminary data.</text>
</comment>
<protein>
    <submittedName>
        <fullName evidence="2">Uncharacterized protein</fullName>
    </submittedName>
</protein>
<sequence>MTGGKRTALVLWLFAVTVLFTACSTPDAATPRDGGQVSAATAAGFGDVALPAGVVVLGVDSESGIDTRYRLALRMNVAQLRELLAQFEEQPHASELPRTTPVIAGPPLSAAPNPLYAQDRVTTKAGRTVYRDVIVDERSPDEVYVHLSIFTT</sequence>
<name>A0A1A0WBN0_MYCPR</name>
<accession>A0A1A0WBN0</accession>
<evidence type="ECO:0000256" key="1">
    <source>
        <dbReference type="SAM" id="SignalP"/>
    </source>
</evidence>
<organism evidence="2 3">
    <name type="scientific">Mycolicibacterium peregrinum</name>
    <name type="common">Mycobacterium peregrinum</name>
    <dbReference type="NCBI Taxonomy" id="43304"/>
    <lineage>
        <taxon>Bacteria</taxon>
        <taxon>Bacillati</taxon>
        <taxon>Actinomycetota</taxon>
        <taxon>Actinomycetes</taxon>
        <taxon>Mycobacteriales</taxon>
        <taxon>Mycobacteriaceae</taxon>
        <taxon>Mycolicibacterium</taxon>
    </lineage>
</organism>
<dbReference type="EMBL" id="LZSY01000053">
    <property type="protein sequence ID" value="OBB94443.1"/>
    <property type="molecule type" value="Genomic_DNA"/>
</dbReference>
<keyword evidence="1" id="KW-0732">Signal</keyword>